<dbReference type="InterPro" id="IPR000944">
    <property type="entry name" value="Tscrpt_reg_Rrf2"/>
</dbReference>
<keyword evidence="1" id="KW-0238">DNA-binding</keyword>
<dbReference type="Proteomes" id="UP000326202">
    <property type="component" value="Chromosome"/>
</dbReference>
<dbReference type="InterPro" id="IPR036388">
    <property type="entry name" value="WH-like_DNA-bd_sf"/>
</dbReference>
<evidence type="ECO:0000256" key="1">
    <source>
        <dbReference type="ARBA" id="ARBA00023125"/>
    </source>
</evidence>
<sequence>MIMLSHRAKYALRALQYLAQQEPGEAILISEIAERQAVPKKFLEIILVELKRASLVRSFRGRNGGYALAKPADAIFLGNIVRLMDGPLAALPCASLTAYRRCDDCHDEASCQIRRVFRKVRDATAAILDRTTLADIVRGSANPRSTKAAALLDLGADI</sequence>
<dbReference type="InterPro" id="IPR030489">
    <property type="entry name" value="TR_Rrf2-type_CS"/>
</dbReference>
<reference evidence="2 3" key="1">
    <citation type="submission" date="2019-08" db="EMBL/GenBank/DDBJ databases">
        <title>Hyperibacter terrae gen. nov., sp. nov. and Hyperibacter viscosus sp. nov., two new members in the family Rhodospirillaceae isolated from the rhizosphere of Hypericum perforatum.</title>
        <authorList>
            <person name="Noviana Z."/>
        </authorList>
    </citation>
    <scope>NUCLEOTIDE SEQUENCE [LARGE SCALE GENOMIC DNA]</scope>
    <source>
        <strain evidence="2 3">R5913</strain>
    </source>
</reference>
<dbReference type="PROSITE" id="PS51197">
    <property type="entry name" value="HTH_RRF2_2"/>
    <property type="match status" value="1"/>
</dbReference>
<dbReference type="NCBIfam" id="TIGR00738">
    <property type="entry name" value="rrf2_super"/>
    <property type="match status" value="1"/>
</dbReference>
<dbReference type="KEGG" id="htq:FRZ44_22220"/>
<dbReference type="AlphaFoldDB" id="A0A5J6MIB0"/>
<dbReference type="GO" id="GO:0003700">
    <property type="term" value="F:DNA-binding transcription factor activity"/>
    <property type="evidence" value="ECO:0007669"/>
    <property type="project" value="TreeGrafter"/>
</dbReference>
<protein>
    <submittedName>
        <fullName evidence="2">Rrf2 family transcriptional regulator</fullName>
    </submittedName>
</protein>
<dbReference type="GO" id="GO:0005829">
    <property type="term" value="C:cytosol"/>
    <property type="evidence" value="ECO:0007669"/>
    <property type="project" value="TreeGrafter"/>
</dbReference>
<dbReference type="GO" id="GO:0003677">
    <property type="term" value="F:DNA binding"/>
    <property type="evidence" value="ECO:0007669"/>
    <property type="project" value="UniProtKB-KW"/>
</dbReference>
<evidence type="ECO:0000313" key="3">
    <source>
        <dbReference type="Proteomes" id="UP000326202"/>
    </source>
</evidence>
<dbReference type="Gene3D" id="1.10.10.10">
    <property type="entry name" value="Winged helix-like DNA-binding domain superfamily/Winged helix DNA-binding domain"/>
    <property type="match status" value="1"/>
</dbReference>
<accession>A0A5J6MIB0</accession>
<evidence type="ECO:0000313" key="2">
    <source>
        <dbReference type="EMBL" id="QEX16927.1"/>
    </source>
</evidence>
<dbReference type="EMBL" id="CP042906">
    <property type="protein sequence ID" value="QEX16927.1"/>
    <property type="molecule type" value="Genomic_DNA"/>
</dbReference>
<dbReference type="InterPro" id="IPR036390">
    <property type="entry name" value="WH_DNA-bd_sf"/>
</dbReference>
<proteinExistence type="predicted"/>
<dbReference type="PANTHER" id="PTHR33221">
    <property type="entry name" value="WINGED HELIX-TURN-HELIX TRANSCRIPTIONAL REGULATOR, RRF2 FAMILY"/>
    <property type="match status" value="1"/>
</dbReference>
<dbReference type="Pfam" id="PF02082">
    <property type="entry name" value="Rrf2"/>
    <property type="match status" value="1"/>
</dbReference>
<keyword evidence="3" id="KW-1185">Reference proteome</keyword>
<name>A0A5J6MIB0_9PROT</name>
<gene>
    <name evidence="2" type="ORF">FRZ44_22220</name>
</gene>
<dbReference type="PANTHER" id="PTHR33221:SF5">
    <property type="entry name" value="HTH-TYPE TRANSCRIPTIONAL REGULATOR ISCR"/>
    <property type="match status" value="1"/>
</dbReference>
<dbReference type="PROSITE" id="PS01332">
    <property type="entry name" value="HTH_RRF2_1"/>
    <property type="match status" value="1"/>
</dbReference>
<organism evidence="2 3">
    <name type="scientific">Hypericibacter terrae</name>
    <dbReference type="NCBI Taxonomy" id="2602015"/>
    <lineage>
        <taxon>Bacteria</taxon>
        <taxon>Pseudomonadati</taxon>
        <taxon>Pseudomonadota</taxon>
        <taxon>Alphaproteobacteria</taxon>
        <taxon>Rhodospirillales</taxon>
        <taxon>Dongiaceae</taxon>
        <taxon>Hypericibacter</taxon>
    </lineage>
</organism>
<dbReference type="SUPFAM" id="SSF46785">
    <property type="entry name" value="Winged helix' DNA-binding domain"/>
    <property type="match status" value="1"/>
</dbReference>